<dbReference type="STRING" id="561720.SAMN06275492_12729"/>
<keyword evidence="1" id="KW-1133">Transmembrane helix</keyword>
<organism evidence="2 3">
    <name type="scientific">Dethiosulfovibrio salsuginis</name>
    <dbReference type="NCBI Taxonomy" id="561720"/>
    <lineage>
        <taxon>Bacteria</taxon>
        <taxon>Thermotogati</taxon>
        <taxon>Synergistota</taxon>
        <taxon>Synergistia</taxon>
        <taxon>Synergistales</taxon>
        <taxon>Dethiosulfovibrionaceae</taxon>
        <taxon>Dethiosulfovibrio</taxon>
    </lineage>
</organism>
<accession>A0A1X7KG61</accession>
<dbReference type="Proteomes" id="UP000193355">
    <property type="component" value="Unassembled WGS sequence"/>
</dbReference>
<evidence type="ECO:0000256" key="1">
    <source>
        <dbReference type="SAM" id="Phobius"/>
    </source>
</evidence>
<name>A0A1X7KG61_9BACT</name>
<feature type="transmembrane region" description="Helical" evidence="1">
    <location>
        <begin position="32"/>
        <end position="47"/>
    </location>
</feature>
<sequence length="48" mass="5574">MMTLIYRGIGLFVAAFVLRCMFKEKSFWKQVTAAMVLVPLILRILLIK</sequence>
<evidence type="ECO:0000313" key="3">
    <source>
        <dbReference type="Proteomes" id="UP000193355"/>
    </source>
</evidence>
<dbReference type="EMBL" id="FXBB01000027">
    <property type="protein sequence ID" value="SMG40247.1"/>
    <property type="molecule type" value="Genomic_DNA"/>
</dbReference>
<proteinExistence type="predicted"/>
<reference evidence="3" key="1">
    <citation type="submission" date="2017-04" db="EMBL/GenBank/DDBJ databases">
        <authorList>
            <person name="Varghese N."/>
            <person name="Submissions S."/>
        </authorList>
    </citation>
    <scope>NUCLEOTIDE SEQUENCE [LARGE SCALE GENOMIC DNA]</scope>
    <source>
        <strain evidence="3">USBA 82</strain>
    </source>
</reference>
<keyword evidence="1" id="KW-0472">Membrane</keyword>
<keyword evidence="3" id="KW-1185">Reference proteome</keyword>
<dbReference type="RefSeq" id="WP_159448310.1">
    <property type="nucleotide sequence ID" value="NZ_FXBB01000027.1"/>
</dbReference>
<keyword evidence="1" id="KW-0812">Transmembrane</keyword>
<dbReference type="AlphaFoldDB" id="A0A1X7KG61"/>
<evidence type="ECO:0000313" key="2">
    <source>
        <dbReference type="EMBL" id="SMG40247.1"/>
    </source>
</evidence>
<protein>
    <submittedName>
        <fullName evidence="2">Uncharacterized protein</fullName>
    </submittedName>
</protein>
<gene>
    <name evidence="2" type="ORF">SAMN06275492_12729</name>
</gene>
<dbReference type="OrthoDB" id="6389at2"/>